<dbReference type="PANTHER" id="PTHR36562">
    <property type="entry name" value="SERINE/ARGININE REPETITIVE MATRIX 2"/>
    <property type="match status" value="1"/>
</dbReference>
<keyword evidence="6" id="KW-0539">Nucleus</keyword>
<proteinExistence type="inferred from homology"/>
<dbReference type="Pfam" id="PF08312">
    <property type="entry name" value="cwf21"/>
    <property type="match status" value="1"/>
</dbReference>
<dbReference type="STRING" id="299467.A0A443SRR4"/>
<evidence type="ECO:0000256" key="5">
    <source>
        <dbReference type="ARBA" id="ARBA00023187"/>
    </source>
</evidence>
<feature type="compositionally biased region" description="Basic and acidic residues" evidence="7">
    <location>
        <begin position="255"/>
        <end position="274"/>
    </location>
</feature>
<dbReference type="InterPro" id="IPR051372">
    <property type="entry name" value="CWC21"/>
</dbReference>
<organism evidence="9 10">
    <name type="scientific">Leptotrombidium deliense</name>
    <dbReference type="NCBI Taxonomy" id="299467"/>
    <lineage>
        <taxon>Eukaryota</taxon>
        <taxon>Metazoa</taxon>
        <taxon>Ecdysozoa</taxon>
        <taxon>Arthropoda</taxon>
        <taxon>Chelicerata</taxon>
        <taxon>Arachnida</taxon>
        <taxon>Acari</taxon>
        <taxon>Acariformes</taxon>
        <taxon>Trombidiformes</taxon>
        <taxon>Prostigmata</taxon>
        <taxon>Anystina</taxon>
        <taxon>Parasitengona</taxon>
        <taxon>Trombiculoidea</taxon>
        <taxon>Trombiculidae</taxon>
        <taxon>Leptotrombidium</taxon>
    </lineage>
</organism>
<evidence type="ECO:0000256" key="3">
    <source>
        <dbReference type="ARBA" id="ARBA00022664"/>
    </source>
</evidence>
<keyword evidence="10" id="KW-1185">Reference proteome</keyword>
<comment type="similarity">
    <text evidence="2">Belongs to the CWC21 family.</text>
</comment>
<feature type="compositionally biased region" description="Basic and acidic residues" evidence="7">
    <location>
        <begin position="192"/>
        <end position="241"/>
    </location>
</feature>
<comment type="subcellular location">
    <subcellularLocation>
        <location evidence="1">Nucleus</location>
    </subcellularLocation>
</comment>
<dbReference type="EMBL" id="NCKV01000583">
    <property type="protein sequence ID" value="RWS30236.1"/>
    <property type="molecule type" value="Genomic_DNA"/>
</dbReference>
<dbReference type="PANTHER" id="PTHR36562:SF5">
    <property type="entry name" value="SERINE_ARGININE REPETITIVE MATRIX 2"/>
    <property type="match status" value="1"/>
</dbReference>
<feature type="compositionally biased region" description="Basic residues" evidence="7">
    <location>
        <begin position="242"/>
        <end position="254"/>
    </location>
</feature>
<evidence type="ECO:0000256" key="1">
    <source>
        <dbReference type="ARBA" id="ARBA00004123"/>
    </source>
</evidence>
<feature type="compositionally biased region" description="Basic and acidic residues" evidence="7">
    <location>
        <begin position="165"/>
        <end position="176"/>
    </location>
</feature>
<evidence type="ECO:0000256" key="7">
    <source>
        <dbReference type="SAM" id="MobiDB-lite"/>
    </source>
</evidence>
<accession>A0A443SRR4</accession>
<dbReference type="GO" id="GO:0006397">
    <property type="term" value="P:mRNA processing"/>
    <property type="evidence" value="ECO:0007669"/>
    <property type="project" value="UniProtKB-KW"/>
</dbReference>
<keyword evidence="4" id="KW-0747">Spliceosome</keyword>
<sequence length="331" mass="38696">MYNGIGLATARGSGTNAYVQKNLSFTNKLKQKVEYKTEEDIRKLEATVNRPANQAILAHQRKRQIELKCLEMREKMEEEGYSEEEIGKKVAAHRETLTAKAEEAARMKEMLFKFDENGRPFVKETHQMAEINQERNDKLKRALGINDNFVEGSSLDIDRRSKEIVEKTEPNDHQIRDNTFSPVLSTKSHSKKIVEYNETKEVDTQKTEKNKEKKIEQKHRESDNEMPVKDIPKKYAYDDRKRSKRSRSRDKHTSKKDQSRILHESARVDDQLDKHGGHDHLLQVRRRVQVFLRPHHHQDVALALVLHRECQVGVHQLEEDAVLRTFSKNDV</sequence>
<keyword evidence="5" id="KW-0508">mRNA splicing</keyword>
<evidence type="ECO:0000313" key="10">
    <source>
        <dbReference type="Proteomes" id="UP000288716"/>
    </source>
</evidence>
<gene>
    <name evidence="9" type="ORF">B4U80_00615</name>
</gene>
<dbReference type="GO" id="GO:0008380">
    <property type="term" value="P:RNA splicing"/>
    <property type="evidence" value="ECO:0007669"/>
    <property type="project" value="UniProtKB-KW"/>
</dbReference>
<evidence type="ECO:0000256" key="2">
    <source>
        <dbReference type="ARBA" id="ARBA00005954"/>
    </source>
</evidence>
<dbReference type="Gene3D" id="6.10.140.420">
    <property type="match status" value="1"/>
</dbReference>
<protein>
    <recommendedName>
        <fullName evidence="8">CWF21 domain-containing protein</fullName>
    </recommendedName>
</protein>
<dbReference type="SMART" id="SM01115">
    <property type="entry name" value="cwf21"/>
    <property type="match status" value="1"/>
</dbReference>
<dbReference type="OrthoDB" id="10267305at2759"/>
<keyword evidence="3" id="KW-0507">mRNA processing</keyword>
<dbReference type="GO" id="GO:0005681">
    <property type="term" value="C:spliceosomal complex"/>
    <property type="evidence" value="ECO:0007669"/>
    <property type="project" value="UniProtKB-KW"/>
</dbReference>
<dbReference type="AlphaFoldDB" id="A0A443SRR4"/>
<dbReference type="InterPro" id="IPR013170">
    <property type="entry name" value="mRNA_splic_Cwf21_dom"/>
</dbReference>
<dbReference type="Proteomes" id="UP000288716">
    <property type="component" value="Unassembled WGS sequence"/>
</dbReference>
<evidence type="ECO:0000256" key="4">
    <source>
        <dbReference type="ARBA" id="ARBA00022728"/>
    </source>
</evidence>
<evidence type="ECO:0000313" key="9">
    <source>
        <dbReference type="EMBL" id="RWS30236.1"/>
    </source>
</evidence>
<comment type="caution">
    <text evidence="9">The sequence shown here is derived from an EMBL/GenBank/DDBJ whole genome shotgun (WGS) entry which is preliminary data.</text>
</comment>
<feature type="compositionally biased region" description="Polar residues" evidence="7">
    <location>
        <begin position="177"/>
        <end position="187"/>
    </location>
</feature>
<name>A0A443SRR4_9ACAR</name>
<feature type="domain" description="CWF21" evidence="8">
    <location>
        <begin position="57"/>
        <end position="102"/>
    </location>
</feature>
<reference evidence="9 10" key="1">
    <citation type="journal article" date="2018" name="Gigascience">
        <title>Genomes of trombidid mites reveal novel predicted allergens and laterally-transferred genes associated with secondary metabolism.</title>
        <authorList>
            <person name="Dong X."/>
            <person name="Chaisiri K."/>
            <person name="Xia D."/>
            <person name="Armstrong S.D."/>
            <person name="Fang Y."/>
            <person name="Donnelly M.J."/>
            <person name="Kadowaki T."/>
            <person name="McGarry J.W."/>
            <person name="Darby A.C."/>
            <person name="Makepeace B.L."/>
        </authorList>
    </citation>
    <scope>NUCLEOTIDE SEQUENCE [LARGE SCALE GENOMIC DNA]</scope>
    <source>
        <strain evidence="9">UoL-UT</strain>
    </source>
</reference>
<dbReference type="VEuPathDB" id="VectorBase:LDEU001803"/>
<evidence type="ECO:0000256" key="6">
    <source>
        <dbReference type="ARBA" id="ARBA00023242"/>
    </source>
</evidence>
<evidence type="ECO:0000259" key="8">
    <source>
        <dbReference type="SMART" id="SM01115"/>
    </source>
</evidence>
<feature type="region of interest" description="Disordered" evidence="7">
    <location>
        <begin position="165"/>
        <end position="274"/>
    </location>
</feature>